<evidence type="ECO:0000256" key="1">
    <source>
        <dbReference type="SAM" id="MobiDB-lite"/>
    </source>
</evidence>
<gene>
    <name evidence="2" type="primary">DTHD1</name>
</gene>
<dbReference type="Proteomes" id="UP000694580">
    <property type="component" value="Chromosome 1"/>
</dbReference>
<dbReference type="Gene3D" id="2.60.220.30">
    <property type="match status" value="1"/>
</dbReference>
<evidence type="ECO:0008006" key="4">
    <source>
        <dbReference type="Google" id="ProtNLM"/>
    </source>
</evidence>
<proteinExistence type="predicted"/>
<reference evidence="2 3" key="1">
    <citation type="submission" date="2020-06" db="EMBL/GenBank/DDBJ databases">
        <authorList>
            <consortium name="Wellcome Sanger Institute Data Sharing"/>
        </authorList>
    </citation>
    <scope>NUCLEOTIDE SEQUENCE [LARGE SCALE GENOMIC DNA]</scope>
</reference>
<feature type="compositionally biased region" description="Basic and acidic residues" evidence="1">
    <location>
        <begin position="54"/>
        <end position="63"/>
    </location>
</feature>
<dbReference type="Ensembl" id="ENSDCDT00010009322.1">
    <property type="protein sequence ID" value="ENSDCDP00010008881.1"/>
    <property type="gene ID" value="ENSDCDG00010003986.1"/>
</dbReference>
<name>A0AAY4ANF2_9TELE</name>
<dbReference type="PANTHER" id="PTHR28336">
    <property type="entry name" value="BA1-643"/>
    <property type="match status" value="1"/>
</dbReference>
<dbReference type="PANTHER" id="PTHR28336:SF4">
    <property type="entry name" value="DEATH DOMAIN-CONTAINING PROTEIN 1"/>
    <property type="match status" value="1"/>
</dbReference>
<evidence type="ECO:0000313" key="2">
    <source>
        <dbReference type="Ensembl" id="ENSDCDP00010008881.1"/>
    </source>
</evidence>
<dbReference type="AlphaFoldDB" id="A0AAY4ANF2"/>
<feature type="region of interest" description="Disordered" evidence="1">
    <location>
        <begin position="41"/>
        <end position="63"/>
    </location>
</feature>
<evidence type="ECO:0000313" key="3">
    <source>
        <dbReference type="Proteomes" id="UP000694580"/>
    </source>
</evidence>
<reference evidence="2" key="3">
    <citation type="submission" date="2025-09" db="UniProtKB">
        <authorList>
            <consortium name="Ensembl"/>
        </authorList>
    </citation>
    <scope>IDENTIFICATION</scope>
</reference>
<accession>A0AAY4ANF2</accession>
<organism evidence="2 3">
    <name type="scientific">Denticeps clupeoides</name>
    <name type="common">denticle herring</name>
    <dbReference type="NCBI Taxonomy" id="299321"/>
    <lineage>
        <taxon>Eukaryota</taxon>
        <taxon>Metazoa</taxon>
        <taxon>Chordata</taxon>
        <taxon>Craniata</taxon>
        <taxon>Vertebrata</taxon>
        <taxon>Euteleostomi</taxon>
        <taxon>Actinopterygii</taxon>
        <taxon>Neopterygii</taxon>
        <taxon>Teleostei</taxon>
        <taxon>Clupei</taxon>
        <taxon>Clupeiformes</taxon>
        <taxon>Denticipitoidei</taxon>
        <taxon>Denticipitidae</taxon>
        <taxon>Denticeps</taxon>
    </lineage>
</organism>
<keyword evidence="3" id="KW-1185">Reference proteome</keyword>
<dbReference type="GeneTree" id="ENSGT00940000153404"/>
<reference evidence="2" key="2">
    <citation type="submission" date="2025-08" db="UniProtKB">
        <authorList>
            <consortium name="Ensembl"/>
        </authorList>
    </citation>
    <scope>IDENTIFICATION</scope>
</reference>
<sequence>MSHKLDVAIAALGGEKFSSGTPDDPPRDVKPGLISAHIASEMRSKDPAGTPVHVEGESSHDATDAQNALLPNVEDKQVTASADTLGPAQTHTPVMQRVETVGPGTTGHDSVPCTSTDRQEGGDNLFINSEHGPMSFCPRFKAQLVHPSTQSPTVCYITAPAEVEQVVACDLVDELSPLMVSDREELLSSVLKISVPGDVRCPFPLTISVFFTACYRGNYRDVKVKVVDSLSRVSYISPVSTEGSFAEVRVYALGVFAVVSCPRRETYTVPKRGLSHKLDMDSRICVDYLPGTFTTPVVVQAMVQPLDGSLLSRVTAKLGPVQSTSPLVYLTHPCNHPFRRPMTFTLPCPPSPDQRRAGEEASECCSSVKSASEHLAVLVWRKEQWEVLNRVSVRNLQNGLVSFELLENFERLIAVRLRSSSSPSGLAGLVQELENTVQDVMATLIFQHERDDPRSVMVALLPSRDLSWEMNRLQALERWSPPEACGEIFMCEGELLLLSFSGNLTATGTHGHKYPDRITFHSQRSSRVYLRLTVKDPFGNYSSPHYKGTAIFHRIRRAQLVRVGDAAVVSAQRPPEGSVCKLCLTLPKVCNQMQNDEAMWKSALCWLSEELCAEEAARLLSALQVKRSSVQLGRLRAPVSLPRQAYHILGLWRRGLPSHTPKVPLLAHGLTLAGRPDLAKELLVREGRGEAELSQIS</sequence>
<protein>
    <recommendedName>
        <fullName evidence="4">Death domain-containing protein 1</fullName>
    </recommendedName>
</protein>